<keyword evidence="9" id="KW-1185">Reference proteome</keyword>
<dbReference type="Gene3D" id="2.40.50.140">
    <property type="entry name" value="Nucleic acid-binding proteins"/>
    <property type="match status" value="1"/>
</dbReference>
<dbReference type="SMART" id="SM00513">
    <property type="entry name" value="SAP"/>
    <property type="match status" value="2"/>
</dbReference>
<dbReference type="OrthoDB" id="412781at2759"/>
<feature type="domain" description="SAP" evidence="5">
    <location>
        <begin position="118"/>
        <end position="152"/>
    </location>
</feature>
<feature type="coiled-coil region" evidence="3">
    <location>
        <begin position="97"/>
        <end position="124"/>
    </location>
</feature>
<dbReference type="InterPro" id="IPR036361">
    <property type="entry name" value="SAP_dom_sf"/>
</dbReference>
<sequence>LSWRSHQLHYTRLAFFSAAAVVRLAPFGRFRQLRQRIPVRCRSVVSEFSQASLETRTVKELKKMCKDRKLQVKGKKGDLIHRLLQFTESMDPAASAKSAHREEKNEVDELYTQAQRELHSLQVNDLRDLCEERGLSSEGSKVDLVKRLAAHQASSSLEPSVAVERSVLSPEERITKALARDSEQDLRQVVQDIFEVGRPKPGEIVTGVVTSIVEWGAFVELDKDGWSALIHISEISDTFIENIEEYICPGQRVEALVLQSPIDRMDRLSLSIRRLKDLQRYDPEAVATVGALTPLARRDEPNVVREEVFEALQERVAALEAIVIEMGHGQALRDARSDASASTRRSRVAPLTEMLNDLHDNGPPEEPMSVKKEKAAIDQVIESLLSGSSDV</sequence>
<evidence type="ECO:0000313" key="6">
    <source>
        <dbReference type="EMBL" id="CAI4004196.1"/>
    </source>
</evidence>
<dbReference type="PROSITE" id="PS50126">
    <property type="entry name" value="S1"/>
    <property type="match status" value="1"/>
</dbReference>
<dbReference type="EMBL" id="CAMXCT010003387">
    <property type="protein sequence ID" value="CAI4004196.1"/>
    <property type="molecule type" value="Genomic_DNA"/>
</dbReference>
<dbReference type="SUPFAM" id="SSF50249">
    <property type="entry name" value="Nucleic acid-binding proteins"/>
    <property type="match status" value="1"/>
</dbReference>
<evidence type="ECO:0000313" key="8">
    <source>
        <dbReference type="EMBL" id="CAL4791508.1"/>
    </source>
</evidence>
<dbReference type="Gene3D" id="1.10.720.30">
    <property type="entry name" value="SAP domain"/>
    <property type="match status" value="2"/>
</dbReference>
<dbReference type="GO" id="GO:0016973">
    <property type="term" value="P:poly(A)+ mRNA export from nucleus"/>
    <property type="evidence" value="ECO:0007669"/>
    <property type="project" value="TreeGrafter"/>
</dbReference>
<dbReference type="InterPro" id="IPR003029">
    <property type="entry name" value="S1_domain"/>
</dbReference>
<dbReference type="EMBL" id="CAMXCT020003387">
    <property type="protein sequence ID" value="CAL1157571.1"/>
    <property type="molecule type" value="Genomic_DNA"/>
</dbReference>
<name>A0A9P1G915_9DINO</name>
<dbReference type="GO" id="GO:0003676">
    <property type="term" value="F:nucleic acid binding"/>
    <property type="evidence" value="ECO:0007669"/>
    <property type="project" value="InterPro"/>
</dbReference>
<dbReference type="InterPro" id="IPR012340">
    <property type="entry name" value="NA-bd_OB-fold"/>
</dbReference>
<reference evidence="6" key="1">
    <citation type="submission" date="2022-10" db="EMBL/GenBank/DDBJ databases">
        <authorList>
            <person name="Chen Y."/>
            <person name="Dougan E. K."/>
            <person name="Chan C."/>
            <person name="Rhodes N."/>
            <person name="Thang M."/>
        </authorList>
    </citation>
    <scope>NUCLEOTIDE SEQUENCE</scope>
</reference>
<evidence type="ECO:0000313" key="7">
    <source>
        <dbReference type="EMBL" id="CAL1157571.1"/>
    </source>
</evidence>
<dbReference type="Pfam" id="PF00575">
    <property type="entry name" value="S1"/>
    <property type="match status" value="1"/>
</dbReference>
<evidence type="ECO:0000256" key="1">
    <source>
        <dbReference type="ARBA" id="ARBA00022553"/>
    </source>
</evidence>
<dbReference type="GO" id="GO:0005634">
    <property type="term" value="C:nucleus"/>
    <property type="evidence" value="ECO:0007669"/>
    <property type="project" value="TreeGrafter"/>
</dbReference>
<feature type="non-terminal residue" evidence="6">
    <location>
        <position position="391"/>
    </location>
</feature>
<evidence type="ECO:0000256" key="3">
    <source>
        <dbReference type="SAM" id="Coils"/>
    </source>
</evidence>
<dbReference type="Proteomes" id="UP001152797">
    <property type="component" value="Unassembled WGS sequence"/>
</dbReference>
<keyword evidence="8" id="KW-0396">Initiation factor</keyword>
<gene>
    <name evidence="6" type="ORF">C1SCF055_LOCUS30007</name>
</gene>
<organism evidence="6">
    <name type="scientific">Cladocopium goreaui</name>
    <dbReference type="NCBI Taxonomy" id="2562237"/>
    <lineage>
        <taxon>Eukaryota</taxon>
        <taxon>Sar</taxon>
        <taxon>Alveolata</taxon>
        <taxon>Dinophyceae</taxon>
        <taxon>Suessiales</taxon>
        <taxon>Symbiodiniaceae</taxon>
        <taxon>Cladocopium</taxon>
    </lineage>
</organism>
<evidence type="ECO:0000259" key="5">
    <source>
        <dbReference type="PROSITE" id="PS50800"/>
    </source>
</evidence>
<keyword evidence="1" id="KW-0597">Phosphoprotein</keyword>
<dbReference type="InterPro" id="IPR003034">
    <property type="entry name" value="SAP_dom"/>
</dbReference>
<dbReference type="PROSITE" id="PS50800">
    <property type="entry name" value="SAP"/>
    <property type="match status" value="2"/>
</dbReference>
<evidence type="ECO:0000313" key="9">
    <source>
        <dbReference type="Proteomes" id="UP001152797"/>
    </source>
</evidence>
<protein>
    <submittedName>
        <fullName evidence="8">Translation initiation factor 2 subunit alpha (AIF2-alpha) (eIF-2-alpha)</fullName>
    </submittedName>
</protein>
<dbReference type="AlphaFoldDB" id="A0A9P1G915"/>
<proteinExistence type="inferred from homology"/>
<keyword evidence="3" id="KW-0175">Coiled coil</keyword>
<dbReference type="EMBL" id="CAMXCT030003387">
    <property type="protein sequence ID" value="CAL4791508.1"/>
    <property type="molecule type" value="Genomic_DNA"/>
</dbReference>
<dbReference type="SUPFAM" id="SSF68906">
    <property type="entry name" value="SAP domain"/>
    <property type="match status" value="2"/>
</dbReference>
<dbReference type="Pfam" id="PF02037">
    <property type="entry name" value="SAP"/>
    <property type="match status" value="2"/>
</dbReference>
<feature type="domain" description="S1 motif" evidence="4">
    <location>
        <begin position="202"/>
        <end position="273"/>
    </location>
</feature>
<dbReference type="InterPro" id="IPR052240">
    <property type="entry name" value="SAP_domain_ribonucleoprotein"/>
</dbReference>
<feature type="domain" description="SAP" evidence="5">
    <location>
        <begin position="53"/>
        <end position="87"/>
    </location>
</feature>
<dbReference type="PANTHER" id="PTHR46551">
    <property type="entry name" value="SAP DOMAIN-CONTAINING RIBONUCLEOPROTEIN"/>
    <property type="match status" value="1"/>
</dbReference>
<evidence type="ECO:0000259" key="4">
    <source>
        <dbReference type="PROSITE" id="PS50126"/>
    </source>
</evidence>
<keyword evidence="8" id="KW-0648">Protein biosynthesis</keyword>
<comment type="caution">
    <text evidence="6">The sequence shown here is derived from an EMBL/GenBank/DDBJ whole genome shotgun (WGS) entry which is preliminary data.</text>
</comment>
<dbReference type="SMART" id="SM00316">
    <property type="entry name" value="S1"/>
    <property type="match status" value="1"/>
</dbReference>
<comment type="similarity">
    <text evidence="2">Belongs to the SAP domain-containing ribonucleoprotein family.</text>
</comment>
<dbReference type="GO" id="GO:0003743">
    <property type="term" value="F:translation initiation factor activity"/>
    <property type="evidence" value="ECO:0007669"/>
    <property type="project" value="UniProtKB-KW"/>
</dbReference>
<evidence type="ECO:0000256" key="2">
    <source>
        <dbReference type="ARBA" id="ARBA00046328"/>
    </source>
</evidence>
<dbReference type="PANTHER" id="PTHR46551:SF1">
    <property type="entry name" value="SAP DOMAIN-CONTAINING RIBONUCLEOPROTEIN"/>
    <property type="match status" value="1"/>
</dbReference>
<accession>A0A9P1G915</accession>
<reference evidence="7" key="2">
    <citation type="submission" date="2024-04" db="EMBL/GenBank/DDBJ databases">
        <authorList>
            <person name="Chen Y."/>
            <person name="Shah S."/>
            <person name="Dougan E. K."/>
            <person name="Thang M."/>
            <person name="Chan C."/>
        </authorList>
    </citation>
    <scope>NUCLEOTIDE SEQUENCE [LARGE SCALE GENOMIC DNA]</scope>
</reference>